<keyword evidence="6 7" id="KW-0472">Membrane</keyword>
<dbReference type="GO" id="GO:0005886">
    <property type="term" value="C:plasma membrane"/>
    <property type="evidence" value="ECO:0007669"/>
    <property type="project" value="UniProtKB-SubCell"/>
</dbReference>
<keyword evidence="4" id="KW-0201">Cytochrome c-type biogenesis</keyword>
<feature type="signal peptide" evidence="8">
    <location>
        <begin position="1"/>
        <end position="19"/>
    </location>
</feature>
<dbReference type="FunFam" id="3.40.30.10:FF:000372">
    <property type="entry name" value="Thiol:disulfide interchange protein dsbD"/>
    <property type="match status" value="1"/>
</dbReference>
<comment type="caution">
    <text evidence="10">The sequence shown here is derived from an EMBL/GenBank/DDBJ whole genome shotgun (WGS) entry which is preliminary data.</text>
</comment>
<dbReference type="PANTHER" id="PTHR32234:SF0">
    <property type="entry name" value="THIOL:DISULFIDE INTERCHANGE PROTEIN DSBD"/>
    <property type="match status" value="1"/>
</dbReference>
<feature type="transmembrane region" description="Helical" evidence="7">
    <location>
        <begin position="303"/>
        <end position="324"/>
    </location>
</feature>
<keyword evidence="2" id="KW-1003">Cell membrane</keyword>
<proteinExistence type="predicted"/>
<dbReference type="AlphaFoldDB" id="A0A078RZ96"/>
<feature type="transmembrane region" description="Helical" evidence="7">
    <location>
        <begin position="417"/>
        <end position="435"/>
    </location>
</feature>
<gene>
    <name evidence="10" type="ORF">M094_1574</name>
</gene>
<dbReference type="PATRIC" id="fig|1339349.3.peg.2729"/>
<dbReference type="InterPro" id="IPR003834">
    <property type="entry name" value="Cyt_c_assmbl_TM_dom"/>
</dbReference>
<dbReference type="Pfam" id="PF11412">
    <property type="entry name" value="DsbD_N"/>
    <property type="match status" value="1"/>
</dbReference>
<feature type="transmembrane region" description="Helical" evidence="7">
    <location>
        <begin position="385"/>
        <end position="405"/>
    </location>
</feature>
<evidence type="ECO:0000256" key="4">
    <source>
        <dbReference type="ARBA" id="ARBA00022748"/>
    </source>
</evidence>
<feature type="transmembrane region" description="Helical" evidence="7">
    <location>
        <begin position="345"/>
        <end position="373"/>
    </location>
</feature>
<sequence>MKKLLFPFVLLLFAVAVQAQIQDPVKFNSELKILAADEAEVVFTAAIDKGWHVYSTDLGDGGPISATFNVEKIFGAEVVGKLKPVGKEISTFDKLFEMKVRYFENTAQFVQKLKLTGGAYQIEGYLEYGACNDENCLPPTQVPFKFSGKAEGAAKEAAAAAAETKAEEQPAKQETVSGTAPVAAIGGADGPTEIKVADKVDLWKPVISELNSLGETTSQEDMSWIYIFITGFAGGLLALFTPCVWPIIPMTVSFFLKRSKDKKKGIRDAWTYGASIVVIYVTLGLAITLVFGASALNALSTNAVFNILFCLMLVVFAASFFGAFEITLPSKWSTAVDSKAEATSGLLSIFLMAFTLSLVSFSCTGPIIGFLLVQVSTTGSVVAPAIGMLGFAIALALPFTLFALFPSWLKSMPKSGGWMNIIKVTLGFLELAFALKFLSVADLAYGWRILDRETFLALWIVLFALLGFYLLGKIKFPHDDDDSKVSVPRFFMALASLAFAVYMVPGLWGAPLKAVSAFAPPMQTQDFNLYNNEVHARFDDYDLGMEYARQHGKPVMLDFTGYGCVNCRKMELAVWTNPKVSDIINNDYVLITLYVDNKTPLPSPVKIVENGTERTLRTVGDKWSYLQRVKFGANAQPFYVLIDNEGKPLNKSYSYDEDIPKYIEFLQTGLENYKKEK</sequence>
<keyword evidence="5 7" id="KW-1133">Transmembrane helix</keyword>
<dbReference type="Proteomes" id="UP000028013">
    <property type="component" value="Unassembled WGS sequence"/>
</dbReference>
<keyword evidence="8" id="KW-0732">Signal</keyword>
<dbReference type="Pfam" id="PF02683">
    <property type="entry name" value="DsbD_TM"/>
    <property type="match status" value="1"/>
</dbReference>
<feature type="transmembrane region" description="Helical" evidence="7">
    <location>
        <begin position="224"/>
        <end position="248"/>
    </location>
</feature>
<dbReference type="GO" id="GO:0045454">
    <property type="term" value="P:cell redox homeostasis"/>
    <property type="evidence" value="ECO:0007669"/>
    <property type="project" value="TreeGrafter"/>
</dbReference>
<name>A0A078RZ96_BACUN</name>
<reference evidence="10 11" key="1">
    <citation type="submission" date="2014-04" db="EMBL/GenBank/DDBJ databases">
        <authorList>
            <person name="Sears C."/>
            <person name="Carroll K."/>
            <person name="Sack B.R."/>
            <person name="Qadri F."/>
            <person name="Myers L.L."/>
            <person name="Chung G.-T."/>
            <person name="Escheverria P."/>
            <person name="Fraser C.M."/>
            <person name="Sadzewicz L."/>
            <person name="Shefchek K.A."/>
            <person name="Tallon L."/>
            <person name="Das S.P."/>
            <person name="Daugherty S."/>
            <person name="Mongodin E.F."/>
        </authorList>
    </citation>
    <scope>NUCLEOTIDE SEQUENCE [LARGE SCALE GENOMIC DNA]</scope>
    <source>
        <strain evidence="10 11">3978 T3 ii</strain>
    </source>
</reference>
<evidence type="ECO:0000256" key="5">
    <source>
        <dbReference type="ARBA" id="ARBA00022989"/>
    </source>
</evidence>
<dbReference type="EMBL" id="JNHN01000174">
    <property type="protein sequence ID" value="KDS50643.1"/>
    <property type="molecule type" value="Genomic_DNA"/>
</dbReference>
<comment type="subcellular location">
    <subcellularLocation>
        <location evidence="1">Cell membrane</location>
        <topology evidence="1">Multi-pass membrane protein</topology>
    </subcellularLocation>
</comment>
<evidence type="ECO:0000256" key="8">
    <source>
        <dbReference type="SAM" id="SignalP"/>
    </source>
</evidence>
<keyword evidence="3 7" id="KW-0812">Transmembrane</keyword>
<dbReference type="Pfam" id="PF13899">
    <property type="entry name" value="Thioredoxin_7"/>
    <property type="match status" value="1"/>
</dbReference>
<evidence type="ECO:0000256" key="1">
    <source>
        <dbReference type="ARBA" id="ARBA00004651"/>
    </source>
</evidence>
<feature type="transmembrane region" description="Helical" evidence="7">
    <location>
        <begin position="491"/>
        <end position="510"/>
    </location>
</feature>
<feature type="transmembrane region" description="Helical" evidence="7">
    <location>
        <begin position="269"/>
        <end position="291"/>
    </location>
</feature>
<feature type="transmembrane region" description="Helical" evidence="7">
    <location>
        <begin position="455"/>
        <end position="471"/>
    </location>
</feature>
<evidence type="ECO:0000313" key="10">
    <source>
        <dbReference type="EMBL" id="KDS50643.1"/>
    </source>
</evidence>
<evidence type="ECO:0000259" key="9">
    <source>
        <dbReference type="PROSITE" id="PS51352"/>
    </source>
</evidence>
<evidence type="ECO:0000256" key="7">
    <source>
        <dbReference type="SAM" id="Phobius"/>
    </source>
</evidence>
<dbReference type="Gene3D" id="2.60.40.1250">
    <property type="entry name" value="Thiol:disulfide interchange protein DsbD, N-terminal domain"/>
    <property type="match status" value="1"/>
</dbReference>
<dbReference type="PANTHER" id="PTHR32234">
    <property type="entry name" value="THIOL:DISULFIDE INTERCHANGE PROTEIN DSBD"/>
    <property type="match status" value="1"/>
</dbReference>
<evidence type="ECO:0000256" key="6">
    <source>
        <dbReference type="ARBA" id="ARBA00023136"/>
    </source>
</evidence>
<dbReference type="InterPro" id="IPR036929">
    <property type="entry name" value="DsbDN_sf"/>
</dbReference>
<dbReference type="Gene3D" id="3.40.30.10">
    <property type="entry name" value="Glutaredoxin"/>
    <property type="match status" value="1"/>
</dbReference>
<dbReference type="InterPro" id="IPR036249">
    <property type="entry name" value="Thioredoxin-like_sf"/>
</dbReference>
<organism evidence="10 11">
    <name type="scientific">Bacteroides uniformis str. 3978 T3 ii</name>
    <dbReference type="NCBI Taxonomy" id="1339349"/>
    <lineage>
        <taxon>Bacteria</taxon>
        <taxon>Pseudomonadati</taxon>
        <taxon>Bacteroidota</taxon>
        <taxon>Bacteroidia</taxon>
        <taxon>Bacteroidales</taxon>
        <taxon>Bacteroidaceae</taxon>
        <taxon>Bacteroides</taxon>
    </lineage>
</organism>
<dbReference type="InterPro" id="IPR013766">
    <property type="entry name" value="Thioredoxin_domain"/>
</dbReference>
<dbReference type="GO" id="GO:0017004">
    <property type="term" value="P:cytochrome complex assembly"/>
    <property type="evidence" value="ECO:0007669"/>
    <property type="project" value="UniProtKB-KW"/>
</dbReference>
<feature type="domain" description="Thioredoxin" evidence="9">
    <location>
        <begin position="513"/>
        <end position="671"/>
    </location>
</feature>
<accession>A0A078RZ96</accession>
<dbReference type="SUPFAM" id="SSF52833">
    <property type="entry name" value="Thioredoxin-like"/>
    <property type="match status" value="1"/>
</dbReference>
<dbReference type="GO" id="GO:0015035">
    <property type="term" value="F:protein-disulfide reductase activity"/>
    <property type="evidence" value="ECO:0007669"/>
    <property type="project" value="TreeGrafter"/>
</dbReference>
<evidence type="ECO:0000256" key="2">
    <source>
        <dbReference type="ARBA" id="ARBA00022475"/>
    </source>
</evidence>
<dbReference type="InterPro" id="IPR028250">
    <property type="entry name" value="DsbDN"/>
</dbReference>
<feature type="chain" id="PRO_5001744994" evidence="8">
    <location>
        <begin position="20"/>
        <end position="677"/>
    </location>
</feature>
<dbReference type="RefSeq" id="WP_008665387.1">
    <property type="nucleotide sequence ID" value="NZ_JNHN01000174.1"/>
</dbReference>
<protein>
    <submittedName>
        <fullName evidence="10">Cytochrome C biogenesis transmembrane region family protein</fullName>
    </submittedName>
</protein>
<dbReference type="PROSITE" id="PS51352">
    <property type="entry name" value="THIOREDOXIN_2"/>
    <property type="match status" value="1"/>
</dbReference>
<evidence type="ECO:0000313" key="11">
    <source>
        <dbReference type="Proteomes" id="UP000028013"/>
    </source>
</evidence>
<evidence type="ECO:0000256" key="3">
    <source>
        <dbReference type="ARBA" id="ARBA00022692"/>
    </source>
</evidence>